<proteinExistence type="predicted"/>
<dbReference type="Pfam" id="PF21113">
    <property type="entry name" value="LarA_C"/>
    <property type="match status" value="1"/>
</dbReference>
<dbReference type="PANTHER" id="PTHR33171">
    <property type="entry name" value="LAR_N DOMAIN-CONTAINING PROTEIN"/>
    <property type="match status" value="1"/>
</dbReference>
<feature type="domain" description="LarA-like N-terminal" evidence="1">
    <location>
        <begin position="8"/>
        <end position="215"/>
    </location>
</feature>
<dbReference type="EMBL" id="CP157940">
    <property type="protein sequence ID" value="XBS54543.1"/>
    <property type="molecule type" value="Genomic_DNA"/>
</dbReference>
<dbReference type="InterPro" id="IPR043166">
    <property type="entry name" value="LarA-like_C"/>
</dbReference>
<dbReference type="AlphaFoldDB" id="A0AAU7PQL6"/>
<dbReference type="InterPro" id="IPR048520">
    <property type="entry name" value="LarA_C"/>
</dbReference>
<dbReference type="NCBIfam" id="NF033504">
    <property type="entry name" value="Ni_dep_LarA"/>
    <property type="match status" value="1"/>
</dbReference>
<evidence type="ECO:0000259" key="1">
    <source>
        <dbReference type="Pfam" id="PF09861"/>
    </source>
</evidence>
<dbReference type="InterPro" id="IPR047926">
    <property type="entry name" value="Ni_dep_LarA"/>
</dbReference>
<gene>
    <name evidence="3" type="primary">larA</name>
    <name evidence="3" type="ORF">ABFV83_01770</name>
</gene>
<organism evidence="3">
    <name type="scientific">Lacrimispora sp. BS-2</name>
    <dbReference type="NCBI Taxonomy" id="3151850"/>
    <lineage>
        <taxon>Bacteria</taxon>
        <taxon>Bacillati</taxon>
        <taxon>Bacillota</taxon>
        <taxon>Clostridia</taxon>
        <taxon>Lachnospirales</taxon>
        <taxon>Lachnospiraceae</taxon>
        <taxon>Lacrimispora</taxon>
    </lineage>
</organism>
<dbReference type="Pfam" id="PF09861">
    <property type="entry name" value="Lar_N"/>
    <property type="match status" value="1"/>
</dbReference>
<dbReference type="Gene3D" id="3.40.50.11440">
    <property type="match status" value="1"/>
</dbReference>
<dbReference type="RefSeq" id="WP_349947235.1">
    <property type="nucleotide sequence ID" value="NZ_CP157940.1"/>
</dbReference>
<name>A0AAU7PQL6_9FIRM</name>
<evidence type="ECO:0000259" key="2">
    <source>
        <dbReference type="Pfam" id="PF21113"/>
    </source>
</evidence>
<accession>A0AAU7PQL6</accession>
<sequence length="431" mass="47277">MAVVKLPFGREKISLNIPDSRLNGLLMSGAHSYQAEGGEEELVRKAMEHPIHSPRLKELVKGKKNIVMIASDHTRPVPSRVIAPAVIEEIKEGNPQAQLTILIATGFHRSTTREELIDKFGQEIVDRTDIHFVVHESQKDEDMVFIDTLPSGGKLLINRIAAEADILISEGFIEPHFFAGFSGGRKSVLPGVSSGVTVMANHCSEFIDSPYARTGILEGNPIHRDMVYAAEQAKLAFIVNVVLDENKKVIKAYAGHFNEAHKEGCKFVDQLSGVDAIPADIVITTNGGYPLDQNIYQSVKGMTAAEATCNPGGVIIMVSSCSDGHGGQSLYDTFAGGEEKDAIMNRFLYTPRDQTVPDQWEAQILCRILLKYKVIMVTQAPGEMVRNMQMDYADSVEEAISMADHYLGKADGKITVIPDGVSVIVRSRQTW</sequence>
<dbReference type="InterPro" id="IPR018657">
    <property type="entry name" value="LarA-like_N"/>
</dbReference>
<feature type="domain" description="Lactate racemase C-terminal" evidence="2">
    <location>
        <begin position="274"/>
        <end position="425"/>
    </location>
</feature>
<dbReference type="Gene3D" id="3.90.226.30">
    <property type="match status" value="1"/>
</dbReference>
<protein>
    <submittedName>
        <fullName evidence="3">Nickel-dependent lactate racemase</fullName>
    </submittedName>
</protein>
<dbReference type="GO" id="GO:0050043">
    <property type="term" value="F:lactate racemase activity"/>
    <property type="evidence" value="ECO:0007669"/>
    <property type="project" value="InterPro"/>
</dbReference>
<dbReference type="InterPro" id="IPR048068">
    <property type="entry name" value="LarA-like"/>
</dbReference>
<dbReference type="PANTHER" id="PTHR33171:SF17">
    <property type="entry name" value="LARA-LIKE N-TERMINAL DOMAIN-CONTAINING PROTEIN"/>
    <property type="match status" value="1"/>
</dbReference>
<evidence type="ECO:0000313" key="3">
    <source>
        <dbReference type="EMBL" id="XBS54543.1"/>
    </source>
</evidence>
<reference evidence="3" key="1">
    <citation type="submission" date="2024-06" db="EMBL/GenBank/DDBJ databases">
        <title>Lacrimispora cavernae sp. nov., a novel anaerobe isolated from bat guano pile inside a cave.</title>
        <authorList>
            <person name="Miller S.L."/>
            <person name="Lu N."/>
            <person name="King J."/>
            <person name="Sankaranarayanan K."/>
            <person name="Lawson P.A."/>
        </authorList>
    </citation>
    <scope>NUCLEOTIDE SEQUENCE</scope>
    <source>
        <strain evidence="3">BS-2</strain>
    </source>
</reference>